<accession>A0A1Y3QV37</accession>
<dbReference type="EMBL" id="NFHB01000009">
    <property type="protein sequence ID" value="OUN02277.1"/>
    <property type="molecule type" value="Genomic_DNA"/>
</dbReference>
<evidence type="ECO:0000313" key="1">
    <source>
        <dbReference type="EMBL" id="OUN02277.1"/>
    </source>
</evidence>
<reference evidence="2" key="1">
    <citation type="submission" date="2017-04" db="EMBL/GenBank/DDBJ databases">
        <title>Function of individual gut microbiota members based on whole genome sequencing of pure cultures obtained from chicken caecum.</title>
        <authorList>
            <person name="Medvecky M."/>
            <person name="Cejkova D."/>
            <person name="Polansky O."/>
            <person name="Karasova D."/>
            <person name="Kubasova T."/>
            <person name="Cizek A."/>
            <person name="Rychlik I."/>
        </authorList>
    </citation>
    <scope>NUCLEOTIDE SEQUENCE [LARGE SCALE GENOMIC DNA]</scope>
    <source>
        <strain evidence="2">An90</strain>
    </source>
</reference>
<name>A0A1Y3QV37_9BACT</name>
<comment type="caution">
    <text evidence="1">The sequence shown here is derived from an EMBL/GenBank/DDBJ whole genome shotgun (WGS) entry which is preliminary data.</text>
</comment>
<proteinExistence type="predicted"/>
<dbReference type="AlphaFoldDB" id="A0A1Y3QV37"/>
<evidence type="ECO:0008006" key="3">
    <source>
        <dbReference type="Google" id="ProtNLM"/>
    </source>
</evidence>
<sequence>MADLKQYIASSGAGELPAAAELDALLARCEWFDLARIVREIATGRPDPRLDVTAPWRAQSSLRMAVVDADALCRLSSDDIIDRFLREEDLRIVAADGEPEEEVCTEAVLDDDDQVVSEELAEIYLAQGLRDKAIAIYRKLSLRNPEKSVYFAELIGKLENNN</sequence>
<dbReference type="RefSeq" id="WP_087403345.1">
    <property type="nucleotide sequence ID" value="NZ_DAWDON010000011.1"/>
</dbReference>
<dbReference type="OrthoDB" id="594666at2"/>
<protein>
    <recommendedName>
        <fullName evidence="3">Tetratricopeptide repeat protein</fullName>
    </recommendedName>
</protein>
<dbReference type="eggNOG" id="ENOG5033EHU">
    <property type="taxonomic scope" value="Bacteria"/>
</dbReference>
<organism evidence="1 2">
    <name type="scientific">Alistipes onderdonkii</name>
    <dbReference type="NCBI Taxonomy" id="328813"/>
    <lineage>
        <taxon>Bacteria</taxon>
        <taxon>Pseudomonadati</taxon>
        <taxon>Bacteroidota</taxon>
        <taxon>Bacteroidia</taxon>
        <taxon>Bacteroidales</taxon>
        <taxon>Rikenellaceae</taxon>
        <taxon>Alistipes</taxon>
    </lineage>
</organism>
<gene>
    <name evidence="1" type="ORF">B5G41_13025</name>
</gene>
<evidence type="ECO:0000313" key="2">
    <source>
        <dbReference type="Proteomes" id="UP000195772"/>
    </source>
</evidence>
<dbReference type="Proteomes" id="UP000195772">
    <property type="component" value="Unassembled WGS sequence"/>
</dbReference>